<dbReference type="AlphaFoldDB" id="A0A850ENY5"/>
<dbReference type="GO" id="GO:0003700">
    <property type="term" value="F:DNA-binding transcription factor activity"/>
    <property type="evidence" value="ECO:0007669"/>
    <property type="project" value="InterPro"/>
</dbReference>
<organism evidence="5 6">
    <name type="scientific">Paenibacillus agri</name>
    <dbReference type="NCBI Taxonomy" id="2744309"/>
    <lineage>
        <taxon>Bacteria</taxon>
        <taxon>Bacillati</taxon>
        <taxon>Bacillota</taxon>
        <taxon>Bacilli</taxon>
        <taxon>Bacillales</taxon>
        <taxon>Paenibacillaceae</taxon>
        <taxon>Paenibacillus</taxon>
    </lineage>
</organism>
<evidence type="ECO:0000259" key="4">
    <source>
        <dbReference type="PROSITE" id="PS01124"/>
    </source>
</evidence>
<evidence type="ECO:0000313" key="5">
    <source>
        <dbReference type="EMBL" id="NUU61024.1"/>
    </source>
</evidence>
<dbReference type="SMART" id="SM00342">
    <property type="entry name" value="HTH_ARAC"/>
    <property type="match status" value="1"/>
</dbReference>
<dbReference type="InterPro" id="IPR020449">
    <property type="entry name" value="Tscrpt_reg_AraC-type_HTH"/>
</dbReference>
<evidence type="ECO:0000256" key="2">
    <source>
        <dbReference type="ARBA" id="ARBA00023125"/>
    </source>
</evidence>
<protein>
    <submittedName>
        <fullName evidence="5">Helix-turn-helix transcriptional regulator</fullName>
    </submittedName>
</protein>
<dbReference type="Gene3D" id="1.10.10.60">
    <property type="entry name" value="Homeodomain-like"/>
    <property type="match status" value="2"/>
</dbReference>
<dbReference type="InterPro" id="IPR050204">
    <property type="entry name" value="AraC_XylS_family_regulators"/>
</dbReference>
<keyword evidence="3" id="KW-0804">Transcription</keyword>
<dbReference type="InterPro" id="IPR018062">
    <property type="entry name" value="HTH_AraC-typ_CS"/>
</dbReference>
<dbReference type="InterPro" id="IPR009057">
    <property type="entry name" value="Homeodomain-like_sf"/>
</dbReference>
<dbReference type="SUPFAM" id="SSF46689">
    <property type="entry name" value="Homeodomain-like"/>
    <property type="match status" value="2"/>
</dbReference>
<keyword evidence="6" id="KW-1185">Reference proteome</keyword>
<reference evidence="5" key="1">
    <citation type="submission" date="2020-06" db="EMBL/GenBank/DDBJ databases">
        <title>Paenibacillus sp. nov., isolated from soil.</title>
        <authorList>
            <person name="Seo Y.L."/>
        </authorList>
    </citation>
    <scope>NUCLEOTIDE SEQUENCE [LARGE SCALE GENOMIC DNA]</scope>
    <source>
        <strain evidence="5">JW14</strain>
    </source>
</reference>
<evidence type="ECO:0000256" key="3">
    <source>
        <dbReference type="ARBA" id="ARBA00023163"/>
    </source>
</evidence>
<feature type="domain" description="HTH araC/xylS-type" evidence="4">
    <location>
        <begin position="176"/>
        <end position="274"/>
    </location>
</feature>
<dbReference type="EMBL" id="JABWCS010000206">
    <property type="protein sequence ID" value="NUU61024.1"/>
    <property type="molecule type" value="Genomic_DNA"/>
</dbReference>
<dbReference type="PANTHER" id="PTHR46796">
    <property type="entry name" value="HTH-TYPE TRANSCRIPTIONAL ACTIVATOR RHAS-RELATED"/>
    <property type="match status" value="1"/>
</dbReference>
<accession>A0A850ENY5</accession>
<dbReference type="PROSITE" id="PS00041">
    <property type="entry name" value="HTH_ARAC_FAMILY_1"/>
    <property type="match status" value="1"/>
</dbReference>
<comment type="caution">
    <text evidence="5">The sequence shown here is derived from an EMBL/GenBank/DDBJ whole genome shotgun (WGS) entry which is preliminary data.</text>
</comment>
<proteinExistence type="predicted"/>
<keyword evidence="2" id="KW-0238">DNA-binding</keyword>
<keyword evidence="1" id="KW-0805">Transcription regulation</keyword>
<dbReference type="InterPro" id="IPR018060">
    <property type="entry name" value="HTH_AraC"/>
</dbReference>
<dbReference type="PROSITE" id="PS01124">
    <property type="entry name" value="HTH_ARAC_FAMILY_2"/>
    <property type="match status" value="1"/>
</dbReference>
<name>A0A850ENY5_9BACL</name>
<dbReference type="RefSeq" id="WP_175371579.1">
    <property type="nucleotide sequence ID" value="NZ_JABWCS010000206.1"/>
</dbReference>
<sequence length="284" mass="32362">MKNFTETVSTTSQPVLASDNLGWDKLKVSQWYSPQQAFSPSPEPKYLVGIHCTAYYENYYTIHITPCNESLLCPWGKTSLYFLNIEITPSVIEEVARESGFLTEGHIQLDRKFHVKDSKLLQLGLWMLEELQNGGAKGKIYSDSLSNMLIIHLLQHYSSVIPQHSSGKTLANQEIFRVIQYMRENLEEDAPLTELAAKANMSQSHFIRVFKQQTGYTPHHYLIRLRIERSKFLIRSGKVGLKEIAAQVGFADQGHFTRVFKRETGLTPKLYAYQISAKPGSVSE</sequence>
<dbReference type="Pfam" id="PF12833">
    <property type="entry name" value="HTH_18"/>
    <property type="match status" value="1"/>
</dbReference>
<dbReference type="PANTHER" id="PTHR46796:SF6">
    <property type="entry name" value="ARAC SUBFAMILY"/>
    <property type="match status" value="1"/>
</dbReference>
<evidence type="ECO:0000313" key="6">
    <source>
        <dbReference type="Proteomes" id="UP000564806"/>
    </source>
</evidence>
<evidence type="ECO:0000256" key="1">
    <source>
        <dbReference type="ARBA" id="ARBA00023015"/>
    </source>
</evidence>
<gene>
    <name evidence="5" type="ORF">HPT30_11760</name>
</gene>
<dbReference type="GO" id="GO:0043565">
    <property type="term" value="F:sequence-specific DNA binding"/>
    <property type="evidence" value="ECO:0007669"/>
    <property type="project" value="InterPro"/>
</dbReference>
<dbReference type="PRINTS" id="PR00032">
    <property type="entry name" value="HTHARAC"/>
</dbReference>
<dbReference type="Proteomes" id="UP000564806">
    <property type="component" value="Unassembled WGS sequence"/>
</dbReference>